<gene>
    <name evidence="1" type="ORF">DSOL_4904</name>
</gene>
<accession>A0A1Q8QH73</accession>
<dbReference type="AlphaFoldDB" id="A0A1Q8QH73"/>
<name>A0A1Q8QH73_9FIRM</name>
<dbReference type="OrthoDB" id="9788616at2"/>
<reference evidence="1 2" key="1">
    <citation type="submission" date="2016-09" db="EMBL/GenBank/DDBJ databases">
        <title>Complete genome of Desulfosporosinus sp. OL.</title>
        <authorList>
            <person name="Mardanov A."/>
            <person name="Beletsky A."/>
            <person name="Panova A."/>
            <person name="Karnachuk O."/>
            <person name="Ravin N."/>
        </authorList>
    </citation>
    <scope>NUCLEOTIDE SEQUENCE [LARGE SCALE GENOMIC DNA]</scope>
    <source>
        <strain evidence="1 2">OL</strain>
    </source>
</reference>
<evidence type="ECO:0000313" key="1">
    <source>
        <dbReference type="EMBL" id="OLN26622.1"/>
    </source>
</evidence>
<evidence type="ECO:0000313" key="2">
    <source>
        <dbReference type="Proteomes" id="UP000186102"/>
    </source>
</evidence>
<dbReference type="STRING" id="1888891.DSOL_4904"/>
<organism evidence="1 2">
    <name type="scientific">Desulfosporosinus metallidurans</name>
    <dbReference type="NCBI Taxonomy" id="1888891"/>
    <lineage>
        <taxon>Bacteria</taxon>
        <taxon>Bacillati</taxon>
        <taxon>Bacillota</taxon>
        <taxon>Clostridia</taxon>
        <taxon>Eubacteriales</taxon>
        <taxon>Desulfitobacteriaceae</taxon>
        <taxon>Desulfosporosinus</taxon>
    </lineage>
</organism>
<comment type="caution">
    <text evidence="1">The sequence shown here is derived from an EMBL/GenBank/DDBJ whole genome shotgun (WGS) entry which is preliminary data.</text>
</comment>
<sequence length="60" mass="6844">MKDYFPRLAIKVLLDGLYANGPVIELCKKTTGNYDAKGSLNFFMLQLCIKVKRIDKMGIF</sequence>
<dbReference type="Proteomes" id="UP000186102">
    <property type="component" value="Unassembled WGS sequence"/>
</dbReference>
<keyword evidence="2" id="KW-1185">Reference proteome</keyword>
<dbReference type="EMBL" id="MLBF01000073">
    <property type="protein sequence ID" value="OLN26622.1"/>
    <property type="molecule type" value="Genomic_DNA"/>
</dbReference>
<protein>
    <submittedName>
        <fullName evidence="1">Uncharacterized protein</fullName>
    </submittedName>
</protein>
<proteinExistence type="predicted"/>